<keyword evidence="2" id="KW-0238">DNA-binding</keyword>
<dbReference type="PROSITE" id="PS50043">
    <property type="entry name" value="HTH_LUXR_2"/>
    <property type="match status" value="1"/>
</dbReference>
<dbReference type="Pfam" id="PF00196">
    <property type="entry name" value="GerE"/>
    <property type="match status" value="1"/>
</dbReference>
<dbReference type="InterPro" id="IPR016032">
    <property type="entry name" value="Sig_transdc_resp-reg_C-effctor"/>
</dbReference>
<dbReference type="PRINTS" id="PR00038">
    <property type="entry name" value="HTHLUXR"/>
</dbReference>
<dbReference type="Gene3D" id="1.10.10.10">
    <property type="entry name" value="Winged helix-like DNA-binding domain superfamily/Winged helix DNA-binding domain"/>
    <property type="match status" value="1"/>
</dbReference>
<dbReference type="PATRIC" id="fig|1454001.3.peg.766"/>
<gene>
    <name evidence="5" type="primary">sdiA</name>
    <name evidence="5" type="ORF">AW08_00821</name>
</gene>
<dbReference type="CDD" id="cd06170">
    <property type="entry name" value="LuxR_C_like"/>
    <property type="match status" value="1"/>
</dbReference>
<dbReference type="Proteomes" id="UP000020218">
    <property type="component" value="Unassembled WGS sequence"/>
</dbReference>
<evidence type="ECO:0000256" key="3">
    <source>
        <dbReference type="ARBA" id="ARBA00023163"/>
    </source>
</evidence>
<sequence>MHRHAVALAGDPLPIISAAGRRETGEFQKQRDQMILTSSANDFDSALLVRTMRASLAVESHLSLLLWLQGDVRRMIPHDVMFSCNGSLGSEGLHYDIVSAIPGLRTSLVPPQTLQIIGQRMHEDWVAAANSAGPAALGRDFPRYLAGTEPHVALATMRHALCHAISDTRVRVDHLYILLRQRQPFSNEERRLFELLLPHVDAAVSKIEALPNQARARAGQPATFDSFGVNSLSNREREILEWVRCGKTNIEIGMILGISGFTVKNHLKSIFQKINVSNRAQAVGKLDTLNTSGSRALAAG</sequence>
<dbReference type="PROSITE" id="PS00622">
    <property type="entry name" value="HTH_LUXR_1"/>
    <property type="match status" value="1"/>
</dbReference>
<dbReference type="PANTHER" id="PTHR44688:SF16">
    <property type="entry name" value="DNA-BINDING TRANSCRIPTIONAL ACTIVATOR DEVR_DOSR"/>
    <property type="match status" value="1"/>
</dbReference>
<dbReference type="SUPFAM" id="SSF46894">
    <property type="entry name" value="C-terminal effector domain of the bipartite response regulators"/>
    <property type="match status" value="1"/>
</dbReference>
<dbReference type="GO" id="GO:0003677">
    <property type="term" value="F:DNA binding"/>
    <property type="evidence" value="ECO:0007669"/>
    <property type="project" value="UniProtKB-KW"/>
</dbReference>
<reference evidence="5" key="1">
    <citation type="submission" date="2014-02" db="EMBL/GenBank/DDBJ databases">
        <title>Expanding our view of genomic diversity in Candidatus Accumulibacter clades.</title>
        <authorList>
            <person name="Skennerton C.T."/>
            <person name="Barr J.J."/>
            <person name="Slater F.R."/>
            <person name="Bond P.L."/>
            <person name="Tyson G.W."/>
        </authorList>
    </citation>
    <scope>NUCLEOTIDE SEQUENCE [LARGE SCALE GENOMIC DNA]</scope>
</reference>
<feature type="domain" description="HTH luxR-type" evidence="4">
    <location>
        <begin position="225"/>
        <end position="290"/>
    </location>
</feature>
<keyword evidence="1" id="KW-0805">Transcription regulation</keyword>
<dbReference type="STRING" id="1454001.AW08_00821"/>
<keyword evidence="3" id="KW-0804">Transcription</keyword>
<keyword evidence="6" id="KW-1185">Reference proteome</keyword>
<dbReference type="EMBL" id="JFAX01000003">
    <property type="protein sequence ID" value="EXI68995.1"/>
    <property type="molecule type" value="Genomic_DNA"/>
</dbReference>
<dbReference type="AlphaFoldDB" id="A0A011NWN4"/>
<dbReference type="InterPro" id="IPR000792">
    <property type="entry name" value="Tscrpt_reg_LuxR_C"/>
</dbReference>
<protein>
    <submittedName>
        <fullName evidence="5">Regulatory protein SdiA</fullName>
    </submittedName>
</protein>
<evidence type="ECO:0000313" key="6">
    <source>
        <dbReference type="Proteomes" id="UP000020218"/>
    </source>
</evidence>
<evidence type="ECO:0000313" key="5">
    <source>
        <dbReference type="EMBL" id="EXI68995.1"/>
    </source>
</evidence>
<dbReference type="SMART" id="SM00421">
    <property type="entry name" value="HTH_LUXR"/>
    <property type="match status" value="1"/>
</dbReference>
<dbReference type="GO" id="GO:0006355">
    <property type="term" value="P:regulation of DNA-templated transcription"/>
    <property type="evidence" value="ECO:0007669"/>
    <property type="project" value="InterPro"/>
</dbReference>
<dbReference type="PANTHER" id="PTHR44688">
    <property type="entry name" value="DNA-BINDING TRANSCRIPTIONAL ACTIVATOR DEVR_DOSR"/>
    <property type="match status" value="1"/>
</dbReference>
<dbReference type="InterPro" id="IPR036388">
    <property type="entry name" value="WH-like_DNA-bd_sf"/>
</dbReference>
<comment type="caution">
    <text evidence="5">The sequence shown here is derived from an EMBL/GenBank/DDBJ whole genome shotgun (WGS) entry which is preliminary data.</text>
</comment>
<accession>A0A011NWN4</accession>
<proteinExistence type="predicted"/>
<evidence type="ECO:0000259" key="4">
    <source>
        <dbReference type="PROSITE" id="PS50043"/>
    </source>
</evidence>
<organism evidence="5 6">
    <name type="scientific">Candidatus Accumulibacter adjunctus</name>
    <dbReference type="NCBI Taxonomy" id="1454001"/>
    <lineage>
        <taxon>Bacteria</taxon>
        <taxon>Pseudomonadati</taxon>
        <taxon>Pseudomonadota</taxon>
        <taxon>Betaproteobacteria</taxon>
        <taxon>Candidatus Accumulibacter</taxon>
    </lineage>
</organism>
<evidence type="ECO:0000256" key="2">
    <source>
        <dbReference type="ARBA" id="ARBA00023125"/>
    </source>
</evidence>
<evidence type="ECO:0000256" key="1">
    <source>
        <dbReference type="ARBA" id="ARBA00023015"/>
    </source>
</evidence>
<dbReference type="InterPro" id="IPR017470">
    <property type="entry name" value="Tscrpt_reg_EpsA"/>
</dbReference>
<name>A0A011NWN4_9PROT</name>
<dbReference type="NCBIfam" id="TIGR03020">
    <property type="entry name" value="EpsA"/>
    <property type="match status" value="1"/>
</dbReference>